<feature type="region of interest" description="Disordered" evidence="1">
    <location>
        <begin position="1"/>
        <end position="67"/>
    </location>
</feature>
<organism evidence="2">
    <name type="scientific">Anthurium amnicola</name>
    <dbReference type="NCBI Taxonomy" id="1678845"/>
    <lineage>
        <taxon>Eukaryota</taxon>
        <taxon>Viridiplantae</taxon>
        <taxon>Streptophyta</taxon>
        <taxon>Embryophyta</taxon>
        <taxon>Tracheophyta</taxon>
        <taxon>Spermatophyta</taxon>
        <taxon>Magnoliopsida</taxon>
        <taxon>Liliopsida</taxon>
        <taxon>Araceae</taxon>
        <taxon>Pothoideae</taxon>
        <taxon>Potheae</taxon>
        <taxon>Anthurium</taxon>
    </lineage>
</organism>
<evidence type="ECO:0000256" key="1">
    <source>
        <dbReference type="SAM" id="MobiDB-lite"/>
    </source>
</evidence>
<feature type="compositionally biased region" description="Pro residues" evidence="1">
    <location>
        <begin position="43"/>
        <end position="62"/>
    </location>
</feature>
<protein>
    <submittedName>
        <fullName evidence="2">Uncharacterized protein</fullName>
    </submittedName>
</protein>
<dbReference type="AlphaFoldDB" id="A0A1D1YBM5"/>
<feature type="non-terminal residue" evidence="2">
    <location>
        <position position="1"/>
    </location>
</feature>
<sequence length="119" mass="12628">CRSPRPLPRPLPARPPASPPVPRRPPLLGGDPQSWGGGAGTRTPPPALPLSPPPPPSPPPFPVLRRPLPRPLQFVSEDLQGVGAEQVADVADILEVVVERPWRGLPRAGEDAHVQVFVG</sequence>
<feature type="compositionally biased region" description="Pro residues" evidence="1">
    <location>
        <begin position="1"/>
        <end position="25"/>
    </location>
</feature>
<evidence type="ECO:0000313" key="2">
    <source>
        <dbReference type="EMBL" id="JAT52051.1"/>
    </source>
</evidence>
<dbReference type="EMBL" id="GDJX01012090">
    <property type="protein sequence ID" value="JAT55846.1"/>
    <property type="molecule type" value="Transcribed_RNA"/>
</dbReference>
<accession>A0A1D1YBM5</accession>
<gene>
    <name evidence="3" type="ORF">g.119084</name>
    <name evidence="2" type="ORF">g.119093</name>
</gene>
<evidence type="ECO:0000313" key="3">
    <source>
        <dbReference type="EMBL" id="JAT55846.1"/>
    </source>
</evidence>
<dbReference type="EMBL" id="GDJX01015885">
    <property type="protein sequence ID" value="JAT52051.1"/>
    <property type="molecule type" value="Transcribed_RNA"/>
</dbReference>
<name>A0A1D1YBM5_9ARAE</name>
<proteinExistence type="predicted"/>
<reference evidence="2" key="1">
    <citation type="submission" date="2015-07" db="EMBL/GenBank/DDBJ databases">
        <title>Transcriptome Assembly of Anthurium amnicola.</title>
        <authorList>
            <person name="Suzuki J."/>
        </authorList>
    </citation>
    <scope>NUCLEOTIDE SEQUENCE</scope>
</reference>